<dbReference type="InterPro" id="IPR013328">
    <property type="entry name" value="6PGD_dom2"/>
</dbReference>
<evidence type="ECO:0000259" key="5">
    <source>
        <dbReference type="Pfam" id="PF14833"/>
    </source>
</evidence>
<evidence type="ECO:0000256" key="2">
    <source>
        <dbReference type="ARBA" id="ARBA00023027"/>
    </source>
</evidence>
<name>A0A2T0XBG0_9BURK</name>
<dbReference type="PIRSF" id="PIRSF000103">
    <property type="entry name" value="HIBADH"/>
    <property type="match status" value="1"/>
</dbReference>
<dbReference type="InterPro" id="IPR015815">
    <property type="entry name" value="HIBADH-related"/>
</dbReference>
<dbReference type="OrthoDB" id="9777604at2"/>
<dbReference type="Proteomes" id="UP000238308">
    <property type="component" value="Unassembled WGS sequence"/>
</dbReference>
<evidence type="ECO:0000313" key="7">
    <source>
        <dbReference type="Proteomes" id="UP000238308"/>
    </source>
</evidence>
<gene>
    <name evidence="6" type="ORF">BCM14_2871</name>
</gene>
<accession>A0A2T0XBG0</accession>
<dbReference type="EMBL" id="PVTV01000018">
    <property type="protein sequence ID" value="PRY96249.1"/>
    <property type="molecule type" value="Genomic_DNA"/>
</dbReference>
<sequence>MSAKPSIGFIGIGSMGWPMASLILKAGFPVQVIDASAERAQAFVKEFGGSIAVSYKELAAAADIIITILPTSAIVESILAGPTGLLAGLKKDSVVVEMSSGVPTATRALAVLVEAAGGHLVDAPVSGGVPRAKTGELAIMFGGSAALLERVRPVLSCMGTAITPTGGVGSAHAMKALNNLVSAGGFLIGIEALIIGQRFGLDPAAMVDVLNASTGMNNSTQKKFKQFVLSGKYNSGFGLDLMVKDLGIALGIAKDTNTPVPFSSLCNELCASSAAMLGPGQDHTAVAKLSEMLSGTKLSAAE</sequence>
<dbReference type="GO" id="GO:0051287">
    <property type="term" value="F:NAD binding"/>
    <property type="evidence" value="ECO:0007669"/>
    <property type="project" value="InterPro"/>
</dbReference>
<proteinExistence type="predicted"/>
<dbReference type="Gene3D" id="1.10.1040.10">
    <property type="entry name" value="N-(1-d-carboxylethyl)-l-norvaline Dehydrogenase, domain 2"/>
    <property type="match status" value="1"/>
</dbReference>
<dbReference type="InterPro" id="IPR008927">
    <property type="entry name" value="6-PGluconate_DH-like_C_sf"/>
</dbReference>
<dbReference type="PANTHER" id="PTHR22981:SF7">
    <property type="entry name" value="3-HYDROXYISOBUTYRATE DEHYDROGENASE, MITOCHONDRIAL"/>
    <property type="match status" value="1"/>
</dbReference>
<comment type="caution">
    <text evidence="6">The sequence shown here is derived from an EMBL/GenBank/DDBJ whole genome shotgun (WGS) entry which is preliminary data.</text>
</comment>
<reference evidence="6 7" key="1">
    <citation type="submission" date="2018-03" db="EMBL/GenBank/DDBJ databases">
        <title>Genomic Encyclopedia of Type Strains, Phase III (KMG-III): the genomes of soil and plant-associated and newly described type strains.</title>
        <authorList>
            <person name="Whitman W."/>
        </authorList>
    </citation>
    <scope>NUCLEOTIDE SEQUENCE [LARGE SCALE GENOMIC DNA]</scope>
    <source>
        <strain evidence="6 7">MWH-P2sevCIIIb</strain>
    </source>
</reference>
<dbReference type="GO" id="GO:0016616">
    <property type="term" value="F:oxidoreductase activity, acting on the CH-OH group of donors, NAD or NADP as acceptor"/>
    <property type="evidence" value="ECO:0007669"/>
    <property type="project" value="TreeGrafter"/>
</dbReference>
<dbReference type="AlphaFoldDB" id="A0A2T0XBG0"/>
<dbReference type="InterPro" id="IPR036291">
    <property type="entry name" value="NAD(P)-bd_dom_sf"/>
</dbReference>
<evidence type="ECO:0000256" key="3">
    <source>
        <dbReference type="PIRSR" id="PIRSR000103-1"/>
    </source>
</evidence>
<dbReference type="RefSeq" id="WP_106228691.1">
    <property type="nucleotide sequence ID" value="NZ_PVTV01000018.1"/>
</dbReference>
<feature type="domain" description="6-phosphogluconate dehydrogenase NADP-binding" evidence="4">
    <location>
        <begin position="6"/>
        <end position="165"/>
    </location>
</feature>
<evidence type="ECO:0000256" key="1">
    <source>
        <dbReference type="ARBA" id="ARBA00023002"/>
    </source>
</evidence>
<dbReference type="PANTHER" id="PTHR22981">
    <property type="entry name" value="3-HYDROXYISOBUTYRATE DEHYDROGENASE-RELATED"/>
    <property type="match status" value="1"/>
</dbReference>
<keyword evidence="7" id="KW-1185">Reference proteome</keyword>
<dbReference type="Pfam" id="PF03446">
    <property type="entry name" value="NAD_binding_2"/>
    <property type="match status" value="1"/>
</dbReference>
<dbReference type="InterPro" id="IPR006115">
    <property type="entry name" value="6PGDH_NADP-bd"/>
</dbReference>
<feature type="domain" description="3-hydroxyisobutyrate dehydrogenase-like NAD-binding" evidence="5">
    <location>
        <begin position="169"/>
        <end position="289"/>
    </location>
</feature>
<dbReference type="SUPFAM" id="SSF48179">
    <property type="entry name" value="6-phosphogluconate dehydrogenase C-terminal domain-like"/>
    <property type="match status" value="1"/>
</dbReference>
<dbReference type="InterPro" id="IPR029154">
    <property type="entry name" value="HIBADH-like_NADP-bd"/>
</dbReference>
<dbReference type="SUPFAM" id="SSF51735">
    <property type="entry name" value="NAD(P)-binding Rossmann-fold domains"/>
    <property type="match status" value="1"/>
</dbReference>
<dbReference type="GO" id="GO:0050661">
    <property type="term" value="F:NADP binding"/>
    <property type="evidence" value="ECO:0007669"/>
    <property type="project" value="InterPro"/>
</dbReference>
<keyword evidence="2" id="KW-0520">NAD</keyword>
<evidence type="ECO:0000313" key="6">
    <source>
        <dbReference type="EMBL" id="PRY96249.1"/>
    </source>
</evidence>
<dbReference type="Pfam" id="PF14833">
    <property type="entry name" value="NAD_binding_11"/>
    <property type="match status" value="1"/>
</dbReference>
<protein>
    <submittedName>
        <fullName evidence="6">3-hydroxyisobutyrate dehydrogenase</fullName>
    </submittedName>
</protein>
<organism evidence="6 7">
    <name type="scientific">Jezberella montanilacus</name>
    <dbReference type="NCBI Taxonomy" id="323426"/>
    <lineage>
        <taxon>Bacteria</taxon>
        <taxon>Pseudomonadati</taxon>
        <taxon>Pseudomonadota</taxon>
        <taxon>Betaproteobacteria</taxon>
        <taxon>Burkholderiales</taxon>
        <taxon>Alcaligenaceae</taxon>
        <taxon>Jezberella</taxon>
    </lineage>
</organism>
<feature type="active site" evidence="3">
    <location>
        <position position="175"/>
    </location>
</feature>
<dbReference type="Gene3D" id="3.40.50.720">
    <property type="entry name" value="NAD(P)-binding Rossmann-like Domain"/>
    <property type="match status" value="1"/>
</dbReference>
<keyword evidence="1" id="KW-0560">Oxidoreductase</keyword>
<evidence type="ECO:0000259" key="4">
    <source>
        <dbReference type="Pfam" id="PF03446"/>
    </source>
</evidence>